<evidence type="ECO:0000313" key="1">
    <source>
        <dbReference type="EMBL" id="CAF4213899.1"/>
    </source>
</evidence>
<reference evidence="1" key="1">
    <citation type="submission" date="2021-02" db="EMBL/GenBank/DDBJ databases">
        <authorList>
            <person name="Nowell W R."/>
        </authorList>
    </citation>
    <scope>NUCLEOTIDE SEQUENCE</scope>
</reference>
<gene>
    <name evidence="1" type="ORF">JBS370_LOCUS37127</name>
</gene>
<sequence length="177" mass="20128">MEPTLCFILCETPVIYLQGTICRCSSVGLTDHNRVSDNLCKTSCEISNNDQVVTTNTCGGKETYSVYAEENYYIQQADLFNFQIQLKSCELWNTSDYYDTVQVKINESSFQTQLTKLERCAITCLNQNVTTESIAFNGDNNQCLCIISQRLNLDSDDTHHLTILSNNSCDRYCDNIF</sequence>
<protein>
    <recommendedName>
        <fullName evidence="3">WSC domain-containing protein</fullName>
    </recommendedName>
</protein>
<proteinExistence type="predicted"/>
<dbReference type="EMBL" id="CAJOBD010016171">
    <property type="protein sequence ID" value="CAF4213899.1"/>
    <property type="molecule type" value="Genomic_DNA"/>
</dbReference>
<dbReference type="AlphaFoldDB" id="A0A820BVU2"/>
<dbReference type="Proteomes" id="UP000663836">
    <property type="component" value="Unassembled WGS sequence"/>
</dbReference>
<evidence type="ECO:0008006" key="3">
    <source>
        <dbReference type="Google" id="ProtNLM"/>
    </source>
</evidence>
<name>A0A820BVU2_9BILA</name>
<comment type="caution">
    <text evidence="1">The sequence shown here is derived from an EMBL/GenBank/DDBJ whole genome shotgun (WGS) entry which is preliminary data.</text>
</comment>
<feature type="non-terminal residue" evidence="1">
    <location>
        <position position="1"/>
    </location>
</feature>
<accession>A0A820BVU2</accession>
<evidence type="ECO:0000313" key="2">
    <source>
        <dbReference type="Proteomes" id="UP000663836"/>
    </source>
</evidence>
<organism evidence="1 2">
    <name type="scientific">Rotaria sordida</name>
    <dbReference type="NCBI Taxonomy" id="392033"/>
    <lineage>
        <taxon>Eukaryota</taxon>
        <taxon>Metazoa</taxon>
        <taxon>Spiralia</taxon>
        <taxon>Gnathifera</taxon>
        <taxon>Rotifera</taxon>
        <taxon>Eurotatoria</taxon>
        <taxon>Bdelloidea</taxon>
        <taxon>Philodinida</taxon>
        <taxon>Philodinidae</taxon>
        <taxon>Rotaria</taxon>
    </lineage>
</organism>